<evidence type="ECO:0000256" key="7">
    <source>
        <dbReference type="ARBA" id="ARBA00023191"/>
    </source>
</evidence>
<dbReference type="Proteomes" id="UP000298616">
    <property type="component" value="Chromosome"/>
</dbReference>
<comment type="catalytic activity">
    <reaction evidence="11">
        <text>apo-[peptidyl-carrier protein] + CoA = holo-[peptidyl-carrier protein] + adenosine 3',5'-bisphosphate + H(+)</text>
        <dbReference type="Rhea" id="RHEA:46228"/>
        <dbReference type="Rhea" id="RHEA-COMP:11479"/>
        <dbReference type="Rhea" id="RHEA-COMP:11480"/>
        <dbReference type="ChEBI" id="CHEBI:15378"/>
        <dbReference type="ChEBI" id="CHEBI:29999"/>
        <dbReference type="ChEBI" id="CHEBI:57287"/>
        <dbReference type="ChEBI" id="CHEBI:58343"/>
        <dbReference type="ChEBI" id="CHEBI:64479"/>
    </reaction>
</comment>
<name>A0A4D7JR20_9BACT</name>
<comment type="similarity">
    <text evidence="3">Belongs to the P-Pant transferase superfamily. EntD family.</text>
</comment>
<dbReference type="InterPro" id="IPR008278">
    <property type="entry name" value="4-PPantetheinyl_Trfase_dom"/>
</dbReference>
<dbReference type="PANTHER" id="PTHR38096:SF1">
    <property type="entry name" value="ENTEROBACTIN SYNTHASE COMPONENT D"/>
    <property type="match status" value="1"/>
</dbReference>
<comment type="function">
    <text evidence="1">Involved in the biosynthesis of the siderophore enterobactin (enterochelin), which is a macrocyclic trimeric lactone of N-(2,3-dihydroxybenzoyl)-serine. The serine trilactone serves as a scaffolding for the three catechol functionalities that provide hexadentate coordination for the tightly ligated iron(2+) atoms. Plays an essential role in the assembly of the enterobactin by catalyzing the transfer of the 4'-phosphopantetheine (Ppant) moiety from coenzyme A to the apo-domains of both EntB (ArCP domain) and EntF (PCP domain) to yield their holo-forms which make them competent for the activation of 2,3-dihydroxybenzoate (DHB) and L-serine, respectively.</text>
</comment>
<dbReference type="EMBL" id="CP028923">
    <property type="protein sequence ID" value="QCK14076.1"/>
    <property type="molecule type" value="Genomic_DNA"/>
</dbReference>
<feature type="binding site" evidence="13">
    <location>
        <position position="112"/>
    </location>
    <ligand>
        <name>Mg(2+)</name>
        <dbReference type="ChEBI" id="CHEBI:18420"/>
    </ligand>
</feature>
<sequence length="216" mass="25117">MSDTNVKNIDKNSFLFIRQLDDLNSNTYESSKSSHDQVILSSMKTTQRKREWLTIRNLLFEACNKFNIKYSPVVKDEYGKPHLPGFEGGISYTHSQTQAGLLIHPHASVGIDIEKPREQLYRVENKFLTGEEKKVYCENLELMTLAWSAKESIYKAYGRKSLSLKDDIDLIRIDYHTGIITARIVKEQLVELMKVHFFFSNDEIVTYTIREKPDPF</sequence>
<feature type="binding site" evidence="12">
    <location>
        <position position="112"/>
    </location>
    <ligand>
        <name>CoA</name>
        <dbReference type="ChEBI" id="CHEBI:57287"/>
    </ligand>
</feature>
<dbReference type="GO" id="GO:0009366">
    <property type="term" value="C:enterobactin synthetase complex"/>
    <property type="evidence" value="ECO:0007669"/>
    <property type="project" value="InterPro"/>
</dbReference>
<feature type="binding site" evidence="12">
    <location>
        <position position="151"/>
    </location>
    <ligand>
        <name>CoA</name>
        <dbReference type="ChEBI" id="CHEBI:57287"/>
    </ligand>
</feature>
<evidence type="ECO:0000256" key="10">
    <source>
        <dbReference type="ARBA" id="ARBA00049176"/>
    </source>
</evidence>
<dbReference type="PANTHER" id="PTHR38096">
    <property type="entry name" value="ENTEROBACTIN SYNTHASE COMPONENT D"/>
    <property type="match status" value="1"/>
</dbReference>
<dbReference type="GO" id="GO:0009239">
    <property type="term" value="P:enterobactin biosynthetic process"/>
    <property type="evidence" value="ECO:0007669"/>
    <property type="project" value="UniProtKB-KW"/>
</dbReference>
<dbReference type="Gene3D" id="3.90.470.20">
    <property type="entry name" value="4'-phosphopantetheinyl transferase domain"/>
    <property type="match status" value="1"/>
</dbReference>
<comment type="cofactor">
    <cofactor evidence="13">
        <name>Mg(2+)</name>
        <dbReference type="ChEBI" id="CHEBI:18420"/>
    </cofactor>
</comment>
<evidence type="ECO:0000256" key="12">
    <source>
        <dbReference type="PIRSR" id="PIRSR603542-1"/>
    </source>
</evidence>
<feature type="binding site" evidence="12">
    <location>
        <begin position="93"/>
        <end position="94"/>
    </location>
    <ligand>
        <name>CoA</name>
        <dbReference type="ChEBI" id="CHEBI:57287"/>
    </ligand>
</feature>
<dbReference type="Pfam" id="PF01648">
    <property type="entry name" value="ACPS"/>
    <property type="match status" value="1"/>
</dbReference>
<protein>
    <recommendedName>
        <fullName evidence="5">Enterobactin synthase component D</fullName>
    </recommendedName>
    <alternativeName>
        <fullName evidence="8">4'-phosphopantetheinyl transferase EntD</fullName>
    </alternativeName>
    <alternativeName>
        <fullName evidence="9">Enterochelin synthase D</fullName>
    </alternativeName>
</protein>
<keyword evidence="6" id="KW-0808">Transferase</keyword>
<evidence type="ECO:0000256" key="13">
    <source>
        <dbReference type="PIRSR" id="PIRSR603542-2"/>
    </source>
</evidence>
<evidence type="ECO:0000256" key="2">
    <source>
        <dbReference type="ARBA" id="ARBA00004993"/>
    </source>
</evidence>
<accession>A0A4D7JR20</accession>
<comment type="subunit">
    <text evidence="4">EntB, EntD, EntE, and EntF form a multienzyme complex called enterobactin synthase.</text>
</comment>
<organism evidence="15 16">
    <name type="scientific">Mangrovivirga cuniculi</name>
    <dbReference type="NCBI Taxonomy" id="2715131"/>
    <lineage>
        <taxon>Bacteria</taxon>
        <taxon>Pseudomonadati</taxon>
        <taxon>Bacteroidota</taxon>
        <taxon>Cytophagia</taxon>
        <taxon>Cytophagales</taxon>
        <taxon>Mangrovivirgaceae</taxon>
        <taxon>Mangrovivirga</taxon>
    </lineage>
</organism>
<evidence type="ECO:0000313" key="15">
    <source>
        <dbReference type="EMBL" id="QCK14076.1"/>
    </source>
</evidence>
<feature type="binding site" evidence="12">
    <location>
        <position position="48"/>
    </location>
    <ligand>
        <name>CoA</name>
        <dbReference type="ChEBI" id="CHEBI:57287"/>
    </ligand>
</feature>
<evidence type="ECO:0000256" key="11">
    <source>
        <dbReference type="ARBA" id="ARBA00049191"/>
    </source>
</evidence>
<evidence type="ECO:0000256" key="3">
    <source>
        <dbReference type="ARBA" id="ARBA00008342"/>
    </source>
</evidence>
<dbReference type="SUPFAM" id="SSF56214">
    <property type="entry name" value="4'-phosphopantetheinyl transferase"/>
    <property type="match status" value="1"/>
</dbReference>
<keyword evidence="13" id="KW-0460">Magnesium</keyword>
<feature type="binding site" evidence="12">
    <location>
        <position position="155"/>
    </location>
    <ligand>
        <name>CoA</name>
        <dbReference type="ChEBI" id="CHEBI:57287"/>
    </ligand>
</feature>
<comment type="catalytic activity">
    <reaction evidence="10">
        <text>apo-[aryl-carrier protein] + CoA = holo-[aryl-carrier protein] + adenosine 3',5'-bisphosphate + H(+)</text>
        <dbReference type="Rhea" id="RHEA:48404"/>
        <dbReference type="Rhea" id="RHEA-COMP:15903"/>
        <dbReference type="Rhea" id="RHEA-COMP:17557"/>
        <dbReference type="ChEBI" id="CHEBI:15378"/>
        <dbReference type="ChEBI" id="CHEBI:29999"/>
        <dbReference type="ChEBI" id="CHEBI:57287"/>
        <dbReference type="ChEBI" id="CHEBI:58343"/>
        <dbReference type="ChEBI" id="CHEBI:64479"/>
    </reaction>
</comment>
<evidence type="ECO:0000313" key="16">
    <source>
        <dbReference type="Proteomes" id="UP000298616"/>
    </source>
</evidence>
<dbReference type="KEGG" id="fpf:DCC35_04585"/>
<dbReference type="GO" id="GO:0005886">
    <property type="term" value="C:plasma membrane"/>
    <property type="evidence" value="ECO:0007669"/>
    <property type="project" value="TreeGrafter"/>
</dbReference>
<dbReference type="InterPro" id="IPR037143">
    <property type="entry name" value="4-PPantetheinyl_Trfase_dom_sf"/>
</dbReference>
<proteinExistence type="inferred from homology"/>
<evidence type="ECO:0000256" key="9">
    <source>
        <dbReference type="ARBA" id="ARBA00031996"/>
    </source>
</evidence>
<dbReference type="GO" id="GO:0008897">
    <property type="term" value="F:holo-[acyl-carrier-protein] synthase activity"/>
    <property type="evidence" value="ECO:0007669"/>
    <property type="project" value="InterPro"/>
</dbReference>
<evidence type="ECO:0000256" key="5">
    <source>
        <dbReference type="ARBA" id="ARBA00019087"/>
    </source>
</evidence>
<evidence type="ECO:0000256" key="1">
    <source>
        <dbReference type="ARBA" id="ARBA00003937"/>
    </source>
</evidence>
<reference evidence="15 16" key="1">
    <citation type="submission" date="2018-04" db="EMBL/GenBank/DDBJ databases">
        <title>Complete genome uncultured novel isolate.</title>
        <authorList>
            <person name="Merlino G."/>
        </authorList>
    </citation>
    <scope>NUCLEOTIDE SEQUENCE [LARGE SCALE GENOMIC DNA]</scope>
    <source>
        <strain evidence="16">R1DC9</strain>
    </source>
</reference>
<comment type="pathway">
    <text evidence="2">Siderophore biosynthesis; enterobactin biosynthesis.</text>
</comment>
<feature type="binding site" evidence="12">
    <location>
        <position position="56"/>
    </location>
    <ligand>
        <name>CoA</name>
        <dbReference type="ChEBI" id="CHEBI:57287"/>
    </ligand>
</feature>
<evidence type="ECO:0000259" key="14">
    <source>
        <dbReference type="Pfam" id="PF01648"/>
    </source>
</evidence>
<dbReference type="InterPro" id="IPR003542">
    <property type="entry name" value="Enbac_synth_compD-like"/>
</dbReference>
<keyword evidence="16" id="KW-1185">Reference proteome</keyword>
<dbReference type="AlphaFoldDB" id="A0A4D7JR20"/>
<feature type="binding site" evidence="12">
    <location>
        <position position="164"/>
    </location>
    <ligand>
        <name>CoA</name>
        <dbReference type="ChEBI" id="CHEBI:57287"/>
    </ligand>
</feature>
<dbReference type="RefSeq" id="WP_137089670.1">
    <property type="nucleotide sequence ID" value="NZ_CP028923.1"/>
</dbReference>
<evidence type="ECO:0000256" key="4">
    <source>
        <dbReference type="ARBA" id="ARBA00011503"/>
    </source>
</evidence>
<feature type="binding site" evidence="13">
    <location>
        <position position="114"/>
    </location>
    <ligand>
        <name>Mg(2+)</name>
        <dbReference type="ChEBI" id="CHEBI:18420"/>
    </ligand>
</feature>
<feature type="domain" description="4'-phosphopantetheinyl transferase" evidence="14">
    <location>
        <begin position="108"/>
        <end position="183"/>
    </location>
</feature>
<feature type="binding site" evidence="13">
    <location>
        <position position="113"/>
    </location>
    <ligand>
        <name>Mg(2+)</name>
        <dbReference type="ChEBI" id="CHEBI:18420"/>
    </ligand>
</feature>
<keyword evidence="7" id="KW-0259">Enterobactin biosynthesis</keyword>
<dbReference type="OrthoDB" id="1190494at2"/>
<dbReference type="GO" id="GO:0000287">
    <property type="term" value="F:magnesium ion binding"/>
    <property type="evidence" value="ECO:0007669"/>
    <property type="project" value="InterPro"/>
</dbReference>
<evidence type="ECO:0000256" key="8">
    <source>
        <dbReference type="ARBA" id="ARBA00029894"/>
    </source>
</evidence>
<evidence type="ECO:0000256" key="6">
    <source>
        <dbReference type="ARBA" id="ARBA00022679"/>
    </source>
</evidence>
<gene>
    <name evidence="15" type="ORF">DCC35_04585</name>
</gene>
<keyword evidence="13" id="KW-0479">Metal-binding</keyword>